<feature type="signal peptide" evidence="1">
    <location>
        <begin position="1"/>
        <end position="19"/>
    </location>
</feature>
<gene>
    <name evidence="2" type="ORF">SAY86_008623</name>
</gene>
<keyword evidence="3" id="KW-1185">Reference proteome</keyword>
<keyword evidence="1" id="KW-0732">Signal</keyword>
<sequence length="86" mass="9471">MAKLSVSFFIVMVIAVLSADGIVRKTLGKTCEEGLLNVKYQCNNGKPSLPCEAACFEKHSNYVQTYCEDGSRFGIHLPVCMCVYPC</sequence>
<dbReference type="AlphaFoldDB" id="A0AAN7K8W6"/>
<comment type="caution">
    <text evidence="2">The sequence shown here is derived from an EMBL/GenBank/DDBJ whole genome shotgun (WGS) entry which is preliminary data.</text>
</comment>
<organism evidence="2 3">
    <name type="scientific">Trapa natans</name>
    <name type="common">Water chestnut</name>
    <dbReference type="NCBI Taxonomy" id="22666"/>
    <lineage>
        <taxon>Eukaryota</taxon>
        <taxon>Viridiplantae</taxon>
        <taxon>Streptophyta</taxon>
        <taxon>Embryophyta</taxon>
        <taxon>Tracheophyta</taxon>
        <taxon>Spermatophyta</taxon>
        <taxon>Magnoliopsida</taxon>
        <taxon>eudicotyledons</taxon>
        <taxon>Gunneridae</taxon>
        <taxon>Pentapetalae</taxon>
        <taxon>rosids</taxon>
        <taxon>malvids</taxon>
        <taxon>Myrtales</taxon>
        <taxon>Lythraceae</taxon>
        <taxon>Trapa</taxon>
    </lineage>
</organism>
<evidence type="ECO:0000313" key="3">
    <source>
        <dbReference type="Proteomes" id="UP001346149"/>
    </source>
</evidence>
<proteinExistence type="predicted"/>
<dbReference type="Proteomes" id="UP001346149">
    <property type="component" value="Unassembled WGS sequence"/>
</dbReference>
<reference evidence="2 3" key="1">
    <citation type="journal article" date="2023" name="Hortic Res">
        <title>Pangenome of water caltrop reveals structural variations and asymmetric subgenome divergence after allopolyploidization.</title>
        <authorList>
            <person name="Zhang X."/>
            <person name="Chen Y."/>
            <person name="Wang L."/>
            <person name="Yuan Y."/>
            <person name="Fang M."/>
            <person name="Shi L."/>
            <person name="Lu R."/>
            <person name="Comes H.P."/>
            <person name="Ma Y."/>
            <person name="Chen Y."/>
            <person name="Huang G."/>
            <person name="Zhou Y."/>
            <person name="Zheng Z."/>
            <person name="Qiu Y."/>
        </authorList>
    </citation>
    <scope>NUCLEOTIDE SEQUENCE [LARGE SCALE GENOMIC DNA]</scope>
    <source>
        <strain evidence="2">F231</strain>
    </source>
</reference>
<evidence type="ECO:0000256" key="1">
    <source>
        <dbReference type="SAM" id="SignalP"/>
    </source>
</evidence>
<evidence type="ECO:0000313" key="2">
    <source>
        <dbReference type="EMBL" id="KAK4762855.1"/>
    </source>
</evidence>
<name>A0AAN7K8W6_TRANT</name>
<accession>A0AAN7K8W6</accession>
<protein>
    <submittedName>
        <fullName evidence="2">Uncharacterized protein</fullName>
    </submittedName>
</protein>
<dbReference type="EMBL" id="JAXQNO010000024">
    <property type="protein sequence ID" value="KAK4762855.1"/>
    <property type="molecule type" value="Genomic_DNA"/>
</dbReference>
<feature type="chain" id="PRO_5042942227" evidence="1">
    <location>
        <begin position="20"/>
        <end position="86"/>
    </location>
</feature>